<evidence type="ECO:0000313" key="5">
    <source>
        <dbReference type="Proteomes" id="UP001520140"/>
    </source>
</evidence>
<dbReference type="Proteomes" id="UP000182054">
    <property type="component" value="Unassembled WGS sequence"/>
</dbReference>
<keyword evidence="5" id="KW-1185">Reference proteome</keyword>
<dbReference type="GeneID" id="85486423"/>
<evidence type="ECO:0000259" key="1">
    <source>
        <dbReference type="Pfam" id="PF09990"/>
    </source>
</evidence>
<dbReference type="EMBL" id="JABUKG010000009">
    <property type="protein sequence ID" value="MBY6321209.1"/>
    <property type="molecule type" value="Genomic_DNA"/>
</dbReference>
<sequence length="195" mass="19724">MDLTALFRPFEKASLLDRVSDPVAARLRSVLSDTPVDGLLRGTFVGHPMHPIMAYSSVGLWSSAVFLDVTGRSPDAARTLIGAGLVTAPTALATGWATWSTLTREQRRVGLIHASTNAVAIGLFTASYKRRAATAATAAGVAVEAAPSAVPEPDATAKALALAGFAVAGLGGALGGHLGYNMGAGVSTRAVAAGV</sequence>
<dbReference type="EMBL" id="FOJN01000009">
    <property type="protein sequence ID" value="SFA55207.1"/>
    <property type="molecule type" value="Genomic_DNA"/>
</dbReference>
<organism evidence="3 4">
    <name type="scientific">Rhodococcoides kroppenstedtii</name>
    <dbReference type="NCBI Taxonomy" id="293050"/>
    <lineage>
        <taxon>Bacteria</taxon>
        <taxon>Bacillati</taxon>
        <taxon>Actinomycetota</taxon>
        <taxon>Actinomycetes</taxon>
        <taxon>Mycobacteriales</taxon>
        <taxon>Nocardiaceae</taxon>
        <taxon>Rhodococcoides</taxon>
    </lineage>
</organism>
<feature type="domain" description="DUF2231" evidence="1">
    <location>
        <begin position="46"/>
        <end position="187"/>
    </location>
</feature>
<dbReference type="AlphaFoldDB" id="A0A1I0TU45"/>
<dbReference type="Pfam" id="PF09990">
    <property type="entry name" value="DUF2231"/>
    <property type="match status" value="1"/>
</dbReference>
<dbReference type="Proteomes" id="UP001520140">
    <property type="component" value="Unassembled WGS sequence"/>
</dbReference>
<gene>
    <name evidence="2" type="ORF">HQ605_10265</name>
    <name evidence="3" type="ORF">SAMN05444374_109165</name>
</gene>
<evidence type="ECO:0000313" key="3">
    <source>
        <dbReference type="EMBL" id="SFA55207.1"/>
    </source>
</evidence>
<reference evidence="3 4" key="1">
    <citation type="submission" date="2016-10" db="EMBL/GenBank/DDBJ databases">
        <authorList>
            <person name="de Groot N.N."/>
        </authorList>
    </citation>
    <scope>NUCLEOTIDE SEQUENCE [LARGE SCALE GENOMIC DNA]</scope>
    <source>
        <strain evidence="3 4">DSM 44908</strain>
    </source>
</reference>
<protein>
    <recommendedName>
        <fullName evidence="1">DUF2231 domain-containing protein</fullName>
    </recommendedName>
</protein>
<reference evidence="2 5" key="2">
    <citation type="submission" date="2020-06" db="EMBL/GenBank/DDBJ databases">
        <title>Taxonomy, biology and ecology of Rhodococcus bacteria occurring in California pistachio and other woody hosts as revealed by genome sequence analyses.</title>
        <authorList>
            <person name="Gai Y."/>
            <person name="Riely B."/>
        </authorList>
    </citation>
    <scope>NUCLEOTIDE SEQUENCE [LARGE SCALE GENOMIC DNA]</scope>
    <source>
        <strain evidence="2 5">BP-284</strain>
    </source>
</reference>
<evidence type="ECO:0000313" key="4">
    <source>
        <dbReference type="Proteomes" id="UP000182054"/>
    </source>
</evidence>
<name>A0A1I0TU45_9NOCA</name>
<evidence type="ECO:0000313" key="2">
    <source>
        <dbReference type="EMBL" id="MBY6321209.1"/>
    </source>
</evidence>
<dbReference type="RefSeq" id="WP_068103693.1">
    <property type="nucleotide sequence ID" value="NZ_FOJN01000009.1"/>
</dbReference>
<dbReference type="InterPro" id="IPR019251">
    <property type="entry name" value="DUF2231_TM"/>
</dbReference>
<accession>A0A1I0TU45</accession>
<proteinExistence type="predicted"/>